<protein>
    <submittedName>
        <fullName evidence="6">Class I adenylate-forming enzyme family protein</fullName>
    </submittedName>
</protein>
<keyword evidence="7" id="KW-1185">Reference proteome</keyword>
<dbReference type="RefSeq" id="WP_379595675.1">
    <property type="nucleotide sequence ID" value="NZ_JBHUDE010000005.1"/>
</dbReference>
<dbReference type="Gene3D" id="3.40.50.12780">
    <property type="entry name" value="N-terminal domain of ligase-like"/>
    <property type="match status" value="1"/>
</dbReference>
<dbReference type="InterPro" id="IPR045851">
    <property type="entry name" value="AMP-bd_C_sf"/>
</dbReference>
<feature type="transmembrane region" description="Helical" evidence="3">
    <location>
        <begin position="97"/>
        <end position="115"/>
    </location>
</feature>
<evidence type="ECO:0000313" key="7">
    <source>
        <dbReference type="Proteomes" id="UP001597221"/>
    </source>
</evidence>
<keyword evidence="2" id="KW-0436">Ligase</keyword>
<dbReference type="Proteomes" id="UP001597221">
    <property type="component" value="Unassembled WGS sequence"/>
</dbReference>
<gene>
    <name evidence="6" type="ORF">ACFSBH_01380</name>
</gene>
<evidence type="ECO:0000256" key="2">
    <source>
        <dbReference type="ARBA" id="ARBA00022598"/>
    </source>
</evidence>
<dbReference type="PANTHER" id="PTHR43201:SF5">
    <property type="entry name" value="MEDIUM-CHAIN ACYL-COA LIGASE ACSF2, MITOCHONDRIAL"/>
    <property type="match status" value="1"/>
</dbReference>
<dbReference type="InterPro" id="IPR000873">
    <property type="entry name" value="AMP-dep_synth/lig_dom"/>
</dbReference>
<dbReference type="PANTHER" id="PTHR43201">
    <property type="entry name" value="ACYL-COA SYNTHETASE"/>
    <property type="match status" value="1"/>
</dbReference>
<organism evidence="6 7">
    <name type="scientific">Oceanobacillus luteolus</name>
    <dbReference type="NCBI Taxonomy" id="1274358"/>
    <lineage>
        <taxon>Bacteria</taxon>
        <taxon>Bacillati</taxon>
        <taxon>Bacillota</taxon>
        <taxon>Bacilli</taxon>
        <taxon>Bacillales</taxon>
        <taxon>Bacillaceae</taxon>
        <taxon>Oceanobacillus</taxon>
    </lineage>
</organism>
<dbReference type="EMBL" id="JBHUDE010000005">
    <property type="protein sequence ID" value="MFD1606322.1"/>
    <property type="molecule type" value="Genomic_DNA"/>
</dbReference>
<evidence type="ECO:0000256" key="1">
    <source>
        <dbReference type="ARBA" id="ARBA00006432"/>
    </source>
</evidence>
<feature type="domain" description="AMP-dependent synthetase/ligase" evidence="4">
    <location>
        <begin position="37"/>
        <end position="434"/>
    </location>
</feature>
<dbReference type="InterPro" id="IPR025110">
    <property type="entry name" value="AMP-bd_C"/>
</dbReference>
<dbReference type="Gene3D" id="3.30.300.30">
    <property type="match status" value="1"/>
</dbReference>
<name>A0ABW4HMM5_9BACI</name>
<evidence type="ECO:0000259" key="5">
    <source>
        <dbReference type="Pfam" id="PF13193"/>
    </source>
</evidence>
<feature type="domain" description="AMP-binding enzyme C-terminal" evidence="5">
    <location>
        <begin position="485"/>
        <end position="562"/>
    </location>
</feature>
<evidence type="ECO:0000313" key="6">
    <source>
        <dbReference type="EMBL" id="MFD1606322.1"/>
    </source>
</evidence>
<dbReference type="Pfam" id="PF13193">
    <property type="entry name" value="AMP-binding_C"/>
    <property type="match status" value="1"/>
</dbReference>
<dbReference type="Pfam" id="PF00501">
    <property type="entry name" value="AMP-binding"/>
    <property type="match status" value="1"/>
</dbReference>
<comment type="similarity">
    <text evidence="1">Belongs to the ATP-dependent AMP-binding enzyme family.</text>
</comment>
<dbReference type="InterPro" id="IPR042099">
    <property type="entry name" value="ANL_N_sf"/>
</dbReference>
<evidence type="ECO:0000256" key="3">
    <source>
        <dbReference type="SAM" id="Phobius"/>
    </source>
</evidence>
<dbReference type="PROSITE" id="PS00455">
    <property type="entry name" value="AMP_BINDING"/>
    <property type="match status" value="1"/>
</dbReference>
<reference evidence="7" key="1">
    <citation type="journal article" date="2019" name="Int. J. Syst. Evol. Microbiol.">
        <title>The Global Catalogue of Microorganisms (GCM) 10K type strain sequencing project: providing services to taxonomists for standard genome sequencing and annotation.</title>
        <authorList>
            <consortium name="The Broad Institute Genomics Platform"/>
            <consortium name="The Broad Institute Genome Sequencing Center for Infectious Disease"/>
            <person name="Wu L."/>
            <person name="Ma J."/>
        </authorList>
    </citation>
    <scope>NUCLEOTIDE SEQUENCE [LARGE SCALE GENOMIC DNA]</scope>
    <source>
        <strain evidence="7">CGMCC 1.12376</strain>
    </source>
</reference>
<keyword evidence="3" id="KW-0472">Membrane</keyword>
<keyword evidence="3" id="KW-0812">Transmembrane</keyword>
<dbReference type="InterPro" id="IPR020845">
    <property type="entry name" value="AMP-binding_CS"/>
</dbReference>
<keyword evidence="3" id="KW-1133">Transmembrane helix</keyword>
<evidence type="ECO:0000259" key="4">
    <source>
        <dbReference type="Pfam" id="PF00501"/>
    </source>
</evidence>
<proteinExistence type="inferred from homology"/>
<dbReference type="SUPFAM" id="SSF56801">
    <property type="entry name" value="Acetyl-CoA synthetase-like"/>
    <property type="match status" value="1"/>
</dbReference>
<comment type="caution">
    <text evidence="6">The sequence shown here is derived from an EMBL/GenBank/DDBJ whole genome shotgun (WGS) entry which is preliminary data.</text>
</comment>
<accession>A0ABW4HMM5</accession>
<sequence>MTTTKKKVPILPSVEERRKSLEARFPVWPRDTIAAHFQKACKAYKDRPYLYMDDEEYTYEDIWRDAVQYAKAFMELGVKRRDHIAILMRNDATFPSLMIASSIVGAVFIPINSMLKKDELKYIISQSDTQYLIFQQTKKDEGHQDMLLDILADPNFQANNKLEKIIAINKDESRTIDEQFLSWEDFLTKGNAVSDQELTERQNESRYPDEVAIIMYTSGSTGSPKGVMLTHDMLLRSAYGTCLSRAIEDGRVTFAPLPFYHCFAIIEAILAMSFVGGSFISAVGASPLLSLQLMEKYQANDYLCVPTTLVPLLNHPQVKEFDLTHLFAMWCGAAPAPIPVWEKAVETLGLTEIITGYGQTEVASSGVTTEIGDSLERISTRVGRPKLNGVSGLSEFNGSSVQYKTVDPDTGATLPAGAVGELAVRGNTVTHGYYKKPEETAKTIDKDGWLRTGDVGRIDENGYLQILGRSKEIYKVSGELVSPREVEIVISKHPAVNQVNVIGVPDKLTTEIGAAFIELKDGENLSRKDIVDWCSSQLARFKVPRHVWFIEASDWPMTSTGKVQKFRLKEKAEELLAKK</sequence>